<dbReference type="EMBL" id="JBHRTP010000086">
    <property type="protein sequence ID" value="MFC3110711.1"/>
    <property type="molecule type" value="Genomic_DNA"/>
</dbReference>
<sequence length="62" mass="7185">MFYRSVRGAEVGDIFMSLIYTCESCKANPFEYLQALQKHAADAADKPHLWLPWNYEEALAHH</sequence>
<gene>
    <name evidence="1" type="ORF">ACFOFO_22610</name>
</gene>
<keyword evidence="2" id="KW-1185">Reference proteome</keyword>
<organism evidence="1 2">
    <name type="scientific">Undibacterium arcticum</name>
    <dbReference type="NCBI Taxonomy" id="1762892"/>
    <lineage>
        <taxon>Bacteria</taxon>
        <taxon>Pseudomonadati</taxon>
        <taxon>Pseudomonadota</taxon>
        <taxon>Betaproteobacteria</taxon>
        <taxon>Burkholderiales</taxon>
        <taxon>Oxalobacteraceae</taxon>
        <taxon>Undibacterium</taxon>
    </lineage>
</organism>
<accession>A0ABV7F9H5</accession>
<comment type="caution">
    <text evidence="1">The sequence shown here is derived from an EMBL/GenBank/DDBJ whole genome shotgun (WGS) entry which is preliminary data.</text>
</comment>
<proteinExistence type="predicted"/>
<dbReference type="Proteomes" id="UP001595530">
    <property type="component" value="Unassembled WGS sequence"/>
</dbReference>
<dbReference type="RefSeq" id="WP_390324405.1">
    <property type="nucleotide sequence ID" value="NZ_JBHRTP010000086.1"/>
</dbReference>
<name>A0ABV7F9H5_9BURK</name>
<reference evidence="2" key="1">
    <citation type="journal article" date="2019" name="Int. J. Syst. Evol. Microbiol.">
        <title>The Global Catalogue of Microorganisms (GCM) 10K type strain sequencing project: providing services to taxonomists for standard genome sequencing and annotation.</title>
        <authorList>
            <consortium name="The Broad Institute Genomics Platform"/>
            <consortium name="The Broad Institute Genome Sequencing Center for Infectious Disease"/>
            <person name="Wu L."/>
            <person name="Ma J."/>
        </authorList>
    </citation>
    <scope>NUCLEOTIDE SEQUENCE [LARGE SCALE GENOMIC DNA]</scope>
    <source>
        <strain evidence="2">KCTC 42986</strain>
    </source>
</reference>
<evidence type="ECO:0000313" key="2">
    <source>
        <dbReference type="Proteomes" id="UP001595530"/>
    </source>
</evidence>
<evidence type="ECO:0008006" key="3">
    <source>
        <dbReference type="Google" id="ProtNLM"/>
    </source>
</evidence>
<evidence type="ECO:0000313" key="1">
    <source>
        <dbReference type="EMBL" id="MFC3110711.1"/>
    </source>
</evidence>
<protein>
    <recommendedName>
        <fullName evidence="3">Transposase IS66 C-terminal domain-containing protein</fullName>
    </recommendedName>
</protein>